<dbReference type="CDD" id="cd22630">
    <property type="entry name" value="Kunitz_collagen_alpha6_VI"/>
    <property type="match status" value="1"/>
</dbReference>
<dbReference type="InterPro" id="IPR010294">
    <property type="entry name" value="ADAMTS_spacer1"/>
</dbReference>
<comment type="subcellular location">
    <subcellularLocation>
        <location evidence="1">Secreted</location>
    </subcellularLocation>
</comment>
<feature type="domain" description="BPTI/Kunitz inhibitor" evidence="10">
    <location>
        <begin position="2182"/>
        <end position="2233"/>
    </location>
</feature>
<evidence type="ECO:0000256" key="8">
    <source>
        <dbReference type="SAM" id="MobiDB-lite"/>
    </source>
</evidence>
<feature type="compositionally biased region" description="Low complexity" evidence="8">
    <location>
        <begin position="3120"/>
        <end position="3137"/>
    </location>
</feature>
<organism evidence="14 15">
    <name type="scientific">Priapulus caudatus</name>
    <name type="common">Priapulid worm</name>
    <dbReference type="NCBI Taxonomy" id="37621"/>
    <lineage>
        <taxon>Eukaryota</taxon>
        <taxon>Metazoa</taxon>
        <taxon>Ecdysozoa</taxon>
        <taxon>Scalidophora</taxon>
        <taxon>Priapulida</taxon>
        <taxon>Priapulimorpha</taxon>
        <taxon>Priapulimorphida</taxon>
        <taxon>Priapulidae</taxon>
        <taxon>Priapulus</taxon>
    </lineage>
</organism>
<dbReference type="Gene3D" id="2.20.100.10">
    <property type="entry name" value="Thrombospondin type-1 (TSP1) repeat"/>
    <property type="match status" value="6"/>
</dbReference>
<feature type="domain" description="BPTI/Kunitz inhibitor" evidence="10">
    <location>
        <begin position="2756"/>
        <end position="2807"/>
    </location>
</feature>
<dbReference type="PANTHER" id="PTHR10083:SF328">
    <property type="entry name" value="TISSUE FACTOR PATHWAY INHIBITOR"/>
    <property type="match status" value="1"/>
</dbReference>
<keyword evidence="6" id="KW-0722">Serine protease inhibitor</keyword>
<evidence type="ECO:0000256" key="4">
    <source>
        <dbReference type="ARBA" id="ARBA00022729"/>
    </source>
</evidence>
<evidence type="ECO:0000256" key="7">
    <source>
        <dbReference type="ARBA" id="ARBA00023157"/>
    </source>
</evidence>
<keyword evidence="5" id="KW-0677">Repeat</keyword>
<dbReference type="PANTHER" id="PTHR10083">
    <property type="entry name" value="KUNITZ-TYPE PROTEASE INHIBITOR-RELATED"/>
    <property type="match status" value="1"/>
</dbReference>
<evidence type="ECO:0000259" key="13">
    <source>
        <dbReference type="PROSITE" id="PS51252"/>
    </source>
</evidence>
<keyword evidence="2" id="KW-0964">Secreted</keyword>
<feature type="domain" description="BPTI/Kunitz inhibitor" evidence="10">
    <location>
        <begin position="1766"/>
        <end position="1816"/>
    </location>
</feature>
<dbReference type="Pfam" id="PF07679">
    <property type="entry name" value="I-set"/>
    <property type="match status" value="1"/>
</dbReference>
<feature type="domain" description="BPTI/Kunitz inhibitor" evidence="10">
    <location>
        <begin position="1563"/>
        <end position="1613"/>
    </location>
</feature>
<feature type="domain" description="BPTI/Kunitz inhibitor" evidence="10">
    <location>
        <begin position="1503"/>
        <end position="1553"/>
    </location>
</feature>
<evidence type="ECO:0000256" key="2">
    <source>
        <dbReference type="ARBA" id="ARBA00022525"/>
    </source>
</evidence>
<feature type="domain" description="BPTI/Kunitz inhibitor" evidence="10">
    <location>
        <begin position="1694"/>
        <end position="1744"/>
    </location>
</feature>
<keyword evidence="7" id="KW-1015">Disulfide bond</keyword>
<feature type="domain" description="Antistasin-like" evidence="13">
    <location>
        <begin position="3847"/>
        <end position="3873"/>
    </location>
</feature>
<feature type="domain" description="BPTI/Kunitz inhibitor" evidence="10">
    <location>
        <begin position="1625"/>
        <end position="1675"/>
    </location>
</feature>
<feature type="domain" description="BPTI/Kunitz inhibitor" evidence="10">
    <location>
        <begin position="2921"/>
        <end position="2972"/>
    </location>
</feature>
<feature type="compositionally biased region" description="Low complexity" evidence="8">
    <location>
        <begin position="3013"/>
        <end position="3027"/>
    </location>
</feature>
<dbReference type="Pfam" id="PF00014">
    <property type="entry name" value="Kunitz_BPTI"/>
    <property type="match status" value="30"/>
</dbReference>
<feature type="domain" description="BPTI/Kunitz inhibitor" evidence="10">
    <location>
        <begin position="2341"/>
        <end position="2392"/>
    </location>
</feature>
<dbReference type="InterPro" id="IPR036179">
    <property type="entry name" value="Ig-like_dom_sf"/>
</dbReference>
<feature type="domain" description="BPTI/Kunitz inhibitor" evidence="10">
    <location>
        <begin position="3498"/>
        <end position="3549"/>
    </location>
</feature>
<dbReference type="InterPro" id="IPR002223">
    <property type="entry name" value="Kunitz_BPTI"/>
</dbReference>
<feature type="domain" description="BPTI/Kunitz inhibitor" evidence="10">
    <location>
        <begin position="1825"/>
        <end position="1875"/>
    </location>
</feature>
<dbReference type="InterPro" id="IPR036383">
    <property type="entry name" value="TSP1_rpt_sf"/>
</dbReference>
<feature type="domain" description="BPTI/Kunitz inhibitor" evidence="10">
    <location>
        <begin position="2837"/>
        <end position="2887"/>
    </location>
</feature>
<dbReference type="InterPro" id="IPR050098">
    <property type="entry name" value="TFPI/VKTCI-like"/>
</dbReference>
<dbReference type="SMART" id="SM00131">
    <property type="entry name" value="KU"/>
    <property type="match status" value="30"/>
</dbReference>
<dbReference type="Pfam" id="PF19236">
    <property type="entry name" value="ADAMTS_CR_3"/>
    <property type="match status" value="1"/>
</dbReference>
<dbReference type="SUPFAM" id="SSF48726">
    <property type="entry name" value="Immunoglobulin"/>
    <property type="match status" value="3"/>
</dbReference>
<keyword evidence="3" id="KW-0646">Protease inhibitor</keyword>
<dbReference type="InterPro" id="IPR013098">
    <property type="entry name" value="Ig_I-set"/>
</dbReference>
<feature type="compositionally biased region" description="Low complexity" evidence="8">
    <location>
        <begin position="3329"/>
        <end position="3350"/>
    </location>
</feature>
<feature type="domain" description="BPTI/Kunitz inhibitor" evidence="10">
    <location>
        <begin position="2530"/>
        <end position="2581"/>
    </location>
</feature>
<gene>
    <name evidence="15" type="primary">LOC106810456</name>
</gene>
<feature type="domain" description="BPTI/Kunitz inhibitor" evidence="10">
    <location>
        <begin position="1444"/>
        <end position="1494"/>
    </location>
</feature>
<dbReference type="RefSeq" id="XP_014669305.1">
    <property type="nucleotide sequence ID" value="XM_014813819.1"/>
</dbReference>
<feature type="domain" description="BPTI/Kunitz inhibitor" evidence="10">
    <location>
        <begin position="1388"/>
        <end position="1438"/>
    </location>
</feature>
<keyword evidence="14" id="KW-1185">Reference proteome</keyword>
<feature type="domain" description="BPTI/Kunitz inhibitor" evidence="10">
    <location>
        <begin position="1884"/>
        <end position="1934"/>
    </location>
</feature>
<dbReference type="InterPro" id="IPR013273">
    <property type="entry name" value="ADAMTS/ADAMTS-like"/>
</dbReference>
<dbReference type="Pfam" id="PF19030">
    <property type="entry name" value="TSP1_ADAMTS"/>
    <property type="match status" value="6"/>
</dbReference>
<dbReference type="Pfam" id="PF13927">
    <property type="entry name" value="Ig_3"/>
    <property type="match status" value="2"/>
</dbReference>
<feature type="domain" description="BPTI/Kunitz inhibitor" evidence="10">
    <location>
        <begin position="2019"/>
        <end position="2069"/>
    </location>
</feature>
<dbReference type="Pfam" id="PF08686">
    <property type="entry name" value="PLAC"/>
    <property type="match status" value="1"/>
</dbReference>
<dbReference type="SUPFAM" id="SSF57362">
    <property type="entry name" value="BPTI-like"/>
    <property type="match status" value="30"/>
</dbReference>
<feature type="domain" description="BPTI/Kunitz inhibitor" evidence="10">
    <location>
        <begin position="1329"/>
        <end position="1379"/>
    </location>
</feature>
<dbReference type="InterPro" id="IPR003599">
    <property type="entry name" value="Ig_sub"/>
</dbReference>
<feature type="domain" description="BPTI/Kunitz inhibitor" evidence="10">
    <location>
        <begin position="3248"/>
        <end position="3299"/>
    </location>
</feature>
<feature type="domain" description="Ig-like" evidence="11">
    <location>
        <begin position="4135"/>
        <end position="4221"/>
    </location>
</feature>
<accession>A0ABM1EAT4</accession>
<feature type="domain" description="BPTI/Kunitz inhibitor" evidence="10">
    <location>
        <begin position="3031"/>
        <end position="3082"/>
    </location>
</feature>
<evidence type="ECO:0000256" key="1">
    <source>
        <dbReference type="ARBA" id="ARBA00004613"/>
    </source>
</evidence>
<dbReference type="PROSITE" id="PS50092">
    <property type="entry name" value="TSP1"/>
    <property type="match status" value="7"/>
</dbReference>
<dbReference type="InterPro" id="IPR007110">
    <property type="entry name" value="Ig-like_dom"/>
</dbReference>
<dbReference type="InterPro" id="IPR020901">
    <property type="entry name" value="Prtase_inh_Kunz-CS"/>
</dbReference>
<dbReference type="Pfam" id="PF05986">
    <property type="entry name" value="ADAMTS_spacer1"/>
    <property type="match status" value="1"/>
</dbReference>
<dbReference type="SMART" id="SM00408">
    <property type="entry name" value="IGc2"/>
    <property type="match status" value="3"/>
</dbReference>
<feature type="compositionally biased region" description="Polar residues" evidence="8">
    <location>
        <begin position="3310"/>
        <end position="3322"/>
    </location>
</feature>
<evidence type="ECO:0000256" key="5">
    <source>
        <dbReference type="ARBA" id="ARBA00022737"/>
    </source>
</evidence>
<feature type="domain" description="BPTI/Kunitz inhibitor" evidence="10">
    <location>
        <begin position="2433"/>
        <end position="2484"/>
    </location>
</feature>
<dbReference type="InterPro" id="IPR010909">
    <property type="entry name" value="PLAC"/>
</dbReference>
<keyword evidence="4 9" id="KW-0732">Signal</keyword>
<dbReference type="InterPro" id="IPR013783">
    <property type="entry name" value="Ig-like_fold"/>
</dbReference>
<dbReference type="InterPro" id="IPR000884">
    <property type="entry name" value="TSP1_rpt"/>
</dbReference>
<feature type="domain" description="Ig-like" evidence="11">
    <location>
        <begin position="4016"/>
        <end position="4129"/>
    </location>
</feature>
<dbReference type="PROSITE" id="PS50900">
    <property type="entry name" value="PLAC"/>
    <property type="match status" value="1"/>
</dbReference>
<feature type="region of interest" description="Disordered" evidence="8">
    <location>
        <begin position="2076"/>
        <end position="2095"/>
    </location>
</feature>
<evidence type="ECO:0000256" key="3">
    <source>
        <dbReference type="ARBA" id="ARBA00022690"/>
    </source>
</evidence>
<feature type="domain" description="BPTI/Kunitz inhibitor" evidence="10">
    <location>
        <begin position="2259"/>
        <end position="2309"/>
    </location>
</feature>
<dbReference type="InterPro" id="IPR036880">
    <property type="entry name" value="Kunitz_BPTI_sf"/>
</dbReference>
<dbReference type="CDD" id="cd00109">
    <property type="entry name" value="Kunitz-type"/>
    <property type="match status" value="24"/>
</dbReference>
<dbReference type="Proteomes" id="UP000695022">
    <property type="component" value="Unplaced"/>
</dbReference>
<dbReference type="SMART" id="SM00209">
    <property type="entry name" value="TSP1"/>
    <property type="match status" value="7"/>
</dbReference>
<feature type="domain" description="BPTI/Kunitz inhibitor" evidence="10">
    <location>
        <begin position="2634"/>
        <end position="2685"/>
    </location>
</feature>
<feature type="domain" description="BPTI/Kunitz inhibitor" evidence="10">
    <location>
        <begin position="3586"/>
        <end position="3637"/>
    </location>
</feature>
<dbReference type="Gene3D" id="4.10.410.10">
    <property type="entry name" value="Pancreatic trypsin inhibitor Kunitz domain"/>
    <property type="match status" value="30"/>
</dbReference>
<dbReference type="PRINTS" id="PR01857">
    <property type="entry name" value="ADAMTSFAMILY"/>
</dbReference>
<dbReference type="InterPro" id="IPR045371">
    <property type="entry name" value="ADAMTS_CR_3"/>
</dbReference>
<feature type="domain" description="BPTI/Kunitz inhibitor" evidence="10">
    <location>
        <begin position="3141"/>
        <end position="3192"/>
    </location>
</feature>
<dbReference type="SMART" id="SM00409">
    <property type="entry name" value="IG"/>
    <property type="match status" value="3"/>
</dbReference>
<feature type="region of interest" description="Disordered" evidence="8">
    <location>
        <begin position="3738"/>
        <end position="3762"/>
    </location>
</feature>
<evidence type="ECO:0000256" key="9">
    <source>
        <dbReference type="SAM" id="SignalP"/>
    </source>
</evidence>
<dbReference type="PROSITE" id="PS50279">
    <property type="entry name" value="BPTI_KUNITZ_2"/>
    <property type="match status" value="30"/>
</dbReference>
<evidence type="ECO:0000259" key="12">
    <source>
        <dbReference type="PROSITE" id="PS50900"/>
    </source>
</evidence>
<dbReference type="Gene3D" id="2.60.120.830">
    <property type="match status" value="1"/>
</dbReference>
<evidence type="ECO:0000256" key="6">
    <source>
        <dbReference type="ARBA" id="ARBA00022900"/>
    </source>
</evidence>
<evidence type="ECO:0000313" key="14">
    <source>
        <dbReference type="Proteomes" id="UP000695022"/>
    </source>
</evidence>
<dbReference type="InterPro" id="IPR003598">
    <property type="entry name" value="Ig_sub2"/>
</dbReference>
<feature type="domain" description="PLAC" evidence="12">
    <location>
        <begin position="4228"/>
        <end position="4267"/>
    </location>
</feature>
<feature type="region of interest" description="Disordered" evidence="8">
    <location>
        <begin position="3114"/>
        <end position="3138"/>
    </location>
</feature>
<evidence type="ECO:0000259" key="10">
    <source>
        <dbReference type="PROSITE" id="PS50279"/>
    </source>
</evidence>
<dbReference type="GeneID" id="106810456"/>
<feature type="chain" id="PRO_5045588551" evidence="9">
    <location>
        <begin position="21"/>
        <end position="4270"/>
    </location>
</feature>
<evidence type="ECO:0000313" key="15">
    <source>
        <dbReference type="RefSeq" id="XP_014669305.1"/>
    </source>
</evidence>
<feature type="domain" description="BPTI/Kunitz inhibitor" evidence="10">
    <location>
        <begin position="3790"/>
        <end position="3841"/>
    </location>
</feature>
<sequence>MILRLAVTIELLISLHLVLSSQDTHLASHVRTKRSPDPRLLTREYIVDRSGPDSGAWGPWSGESPCSRSCGGGITYHHRKCLSTRSDGSADCTGASKIYKSCQIQDCPSGSKDFRDEQCAKYDSTPFQNQTYEWIPYANALSECDLNCRPRTEKFYYKFAAAVDGTRCNAESTDICVNGICRPVGCDKLLGSSAKEDKCRECGGDGSTCKTVEGLFDISNLQTGYNDMIIIPGGATNIHLRERKATNNFLAIRDIHGTYYLNGEWRIDSSKDMQIAGTTFYYKRTPHGFHAPEQLDALGPTTETLFIVLLLQEANPGVIYEYSIPLGVTMADPDSYAWIYDGWGECSQTCGGGIQTRPVYCARTIGYDTVSEVLCNPLLRPPTEQSCHTQACPASWYLGEWEECSNPCGGGLQFRIVYCQQQAKHGIVSQVLEQQCVDADGEKPTYKQECNVDEMCPHWQASKWGPCDKMCGKGEQTRTLTCHAPGSNDTLPEDNCDESHMPSTNRTCDAGPCEGLEWMTSEWTECDACGQTKQSRDVICVSKKGVIYDDSKCDELRKPDSVSDCPVMSPKCEAAWHMSEWSTCSGTCGKGVQTRHVMCVAASDEDSSCISPASEELCMTERPTEQQDCMNEPCEAVWFTGPWALCSVPCGGGVRKREVMCLSDGKKVNKGDCDPNDRPFDNEPCNQNACDEDVLMPVEGCHKSKFGCCEDGVTPAKPNRENCRMVETGIPCNETAYGCCMDGITAAAGPFKKGCAMVHSCNESRFGCCPDGITPAKGDEGEGCLEEDDCETSSYGCCADGVTAASGPLFAGCESEPTTPPTETMAFTNDTETIANMTSTETPVDMSSETPVDMSTETPVDMVTTEIMSSESGTQAMYDMLSTEAPGIMSTDVTLEGTGFTEGLTTTPDYVLPTRGKPVIDSHVKDIVSGMTTQSQMSTEDVGVTTSAAVNASEPDTMVTKMTDTDTMVTQVTEMVSEVTEQETDVVQHTTSIFVSEVPCIETPYGCCPDGVTAAASHDYEGCEFMTVAPCASTAFGCCLDNISAAAGPNMEGCEEEIEGGFISTGEGSAMGCIGLDEAGSGCIPDTVVPPYVSPMPECEESEFGCCPDGITIALDEDWENCPIETTEVAATVTEMAENVTEVEMTTSSEGLITGTEEMPTATEQMITGTEGMATATVQMTTGTEGMATATVQTTTGTEVMPNVTMEVMTGTEEVLTTAVGTGIEENVTTEIMTTSMPEVTESSTIDTSLIQVIETTTGLSVSACSVSQWGCCMDGVRPAIGPDFEGCQLEDCRNSLFGCCEDGMNEAQGPNMEGCVMTTTAAATRVACDVPKDEGPCSAYEIKWYFDIEKGVCDRFWYGGCEGNDNKFTTMEECETSCTAPEEPDTCFLPAMVGPCSESVPRFYYDQDVGECRQFTYGGCGGNTNRFADKAVCESQCLTQDVCSQPKVVGPCSGRFERYHYDVTTDRCKMFKYSGCKGNQNNFVDEYDCISQCVEKLEKDICSLPKEVGTCHGTFPRWVYDSSTGLCEKFIYSGCHGNKNRFFTKGECETHCNSTRSLRDVCTMPKVEGSCSENLVRWFYDIYNGQCKPFYYGGCEGNGNRFESRDECARVCGDMSTLGPADVCSLPKEVGPCQERQEKWFYDAAQMRCVMFHYGGCEGNNNRFNTQYECENRCLAETHTPMYIATAAPEDICTLPKEAGPCGNWVATWWFDSNDGICKPFYYGGCDGNDNRFDTPDECRQRCGRLATTLPPTTAAPTVEQVSVCELPLDAGPCDDYQERWRYDQATGRCQSFKWGGCRGNHNNFQTEQLCQDYCGGIVEEDVCSMPSDPGPCEAYTTAWYYDNEIGQCATFAYGGCEGNANRYDNREGCERACGIYQTQDWCNMPKDPGPCRAGLQMYYHDNKVGKCQQFTYGGCHGNGNRFKTIEECEDTCGKMVALTTTPQPTQTQPVRLTREDICLMGHQTGRCNDRVLRHYYDAGVGSCKEFTYSGCGGNQNNFGEKSDCERYCSGVKSEDTCQLDKDAGPCLAYIESWFYDKQTRQCAEFVYGGCQGNANRFESKSECEQKCITELVTEPTPTRPPHTEAPEGQEQCYQPKDEGTCDEYVLRWYFDAERDGGRCAPFWYGGCQGNSNNYGSQQECEDGCVSGAVVATKPPVYTTVLPVETTQATMAGEPSQYDICHQQKDTGPCEDFEVRWYFSEEQGNRCAPFYYGGCEANKNNFETYQECFDSCHGVTAPPATTSTRAPVTRPTEPYDLCQLPKDAGPCSDFNMWWYFDTERERCAAFYYGGCEGNDNRFESLEECESECTRRPETTMPIRTRPEVTKPTITTETPSSYDICDQEKQPGTCSDYQLRWYFSDEDGGRCAPFYYGGCEGNENNFASYEECNDFCSAATRPAKVTEQPTTVAIAQKTTMLQVETTEPEEVDAYGVCHLEVDPGPCADYVLRWHYSQEKGDRCAPFYYGGCEGNANNYQTYDECDAICSGATAPSTTQASVIETTMASYTTETVTEITEEVVEGTEKPSAYDICREPLQAGPCGDFILSWYFAPEKGDRCAPFYYGGCEGNGNRFGTYDECASFCTGALPQATTHPVTETSKTKPTHETMTTVAPTTVLTTTMRPMQTTEKPSKYDICQQPKEAGPCDSYVLRWYFSAEDGDRCAPFYYGGCEGNENNFETHQDCSDFCSGAILPPTEASTGVTHLETKTTEMVPEATTEMVPEATTEMVPEATTEMEPEATTEMEPDYSTVSSTVIDICELPKEPGSCNEFVLRWYYSTEDGGRCAPFYYGGCEGNENNFETHDECSNACPRATEPVTTPEAETTEVAATTKELSEYEACQMPQDPGPCNDMKMLWYFSTETKQCKPFYYGGCKGNKNNFATYRECYAFCVDTTPMPTEDSKRRTPAVPSTEMTSALVTITDICQQPKEAGPCDDYVLRWYFSDEDGGRCAPFYYGGCEGNKNNFETHQDCSDFCSGAPSPTTKLSKTRTSTVATTEATWHAVTTAATEESKVNASSVSSTETTPTTHSTMDICKQPKEAGLCGDYVLRWYFSDEDGGRCAPFYYGGCEGNKNNFETYEECSDFCSGAPSAVTKLATTPPSTVAPTEATRPAEITAATEESKVNTSSVSSTETTPTTQSTMDICKQPKEAGPCGVYVLRWYFSEEDGGRCAPFYYGGCEGNKNNFETYEDCSDFCSGAPSPVTKLPTTRAPTVATTEATRPAEITAATEESKVNTSAVSSTETAPSTMDICLQSKETGPCGNYVLRWYFSDEDGGRCAPFYYGGCEGNKNNFETYEDCSKFCAGAPSPVTKLATTPPSTVATTEATRPAVKTAATEELTTQTHTSTVSSSQTTRPTLSTMDICQQPKEAGPCDSYVLRWYFSDEDGGRCAPFYYGGCEGNENNFETHDDCSNFCSGSPPQPTTQPTAPTSTFAETEATLSTVATEATDAATLLVTSSVVVDDSMSTDSGVISEGPDMVTEGEEIQQTTFPSEKELGQYEICQQPKEGGPCYNYVLRWYFSTEDGGRCAPFYYGGCEGNKNNFETHQGCLDFCSVTTPLPSESPLTHTTSATEIETTTQKVTTEGTTKVCQQPKESGPCDDHVLRWYFSDEDGGRCAPFYYGGCEGNENNFETYQDCSDFCSVTTEVPATTTSPSDELTEVAPTADEKLSTYEICQQPKEAGPCDSYVLSWYFSAEDGDRCAPFYYGGCEGNENNFETHQDCSDFCSGAKPVEATKTPEETTFAPVDGTSMMPDTTSMPDTGVEGTTEPEQVEMTTFMEEMVTSAAKLTPYETCRLAKDSGPCDSYTVQWFFDAENDNRCAPFYYGGCDGNDNRFATFDECNDFCSKAAPCPLLDDCEKKCEFGQLYDDKGCPTCQCSPDPCQDHYCSEDEECVVVEVNCITAPCHPTAECRTKMGPTEIPAVPTFPYVTEPEAPVIISGSSAIQVQQGSDAMLPCVAIGSPTPSITWFKGSDAILGKNSRIKQDKNGALKIEAVAQEDAGSYTCRAFNGIGPQADLTIPLIVEVPARIEGVIYEKVKGVIGESLELHCPAYGVPVPEVIWQKGSTGVTEQQQRADSTWARRYGPIRLPSSNPRFTVYSNYSLVISPVQEGDDGVYGCMARNGLGPTERKIISLTLNEPVKAVILTHTSAYDTGDVVSLQCVGSGYPQPRIDWTFNGLPLYTTGRREVYGNGTLVLHDVSKADDGRYSCKVSNQQSSSSTSTYVNVRTVTKKPDTCRDNPILANCKLIVKARLCGNRYYSKFCCKSCHEAGQLW</sequence>
<evidence type="ECO:0000259" key="11">
    <source>
        <dbReference type="PROSITE" id="PS50835"/>
    </source>
</evidence>
<dbReference type="Gene3D" id="2.60.40.10">
    <property type="entry name" value="Immunoglobulins"/>
    <property type="match status" value="3"/>
</dbReference>
<dbReference type="PRINTS" id="PR00759">
    <property type="entry name" value="BASICPTASE"/>
</dbReference>
<protein>
    <submittedName>
        <fullName evidence="15">Papilin-like isoform X1</fullName>
    </submittedName>
</protein>
<dbReference type="PROSITE" id="PS50835">
    <property type="entry name" value="IG_LIKE"/>
    <property type="match status" value="3"/>
</dbReference>
<reference evidence="15" key="1">
    <citation type="submission" date="2025-08" db="UniProtKB">
        <authorList>
            <consortium name="RefSeq"/>
        </authorList>
    </citation>
    <scope>IDENTIFICATION</scope>
</reference>
<name>A0ABM1EAT4_PRICU</name>
<feature type="domain" description="BPTI/Kunitz inhibitor" evidence="10">
    <location>
        <begin position="3360"/>
        <end position="3411"/>
    </location>
</feature>
<feature type="domain" description="BPTI/Kunitz inhibitor" evidence="10">
    <location>
        <begin position="3671"/>
        <end position="3722"/>
    </location>
</feature>
<dbReference type="Pfam" id="PF00090">
    <property type="entry name" value="TSP_1"/>
    <property type="match status" value="1"/>
</dbReference>
<feature type="domain" description="BPTI/Kunitz inhibitor" evidence="10">
    <location>
        <begin position="2094"/>
        <end position="2146"/>
    </location>
</feature>
<feature type="region of interest" description="Disordered" evidence="8">
    <location>
        <begin position="3008"/>
        <end position="3028"/>
    </location>
</feature>
<feature type="domain" description="BPTI/Kunitz inhibitor" evidence="10">
    <location>
        <begin position="1960"/>
        <end position="2010"/>
    </location>
</feature>
<feature type="domain" description="Ig-like" evidence="11">
    <location>
        <begin position="3928"/>
        <end position="4014"/>
    </location>
</feature>
<dbReference type="PROSITE" id="PS00280">
    <property type="entry name" value="BPTI_KUNITZ_1"/>
    <property type="match status" value="23"/>
</dbReference>
<feature type="signal peptide" evidence="9">
    <location>
        <begin position="1"/>
        <end position="20"/>
    </location>
</feature>
<dbReference type="PROSITE" id="PS51252">
    <property type="entry name" value="ANTISTASIN"/>
    <property type="match status" value="1"/>
</dbReference>
<dbReference type="InterPro" id="IPR004094">
    <property type="entry name" value="Antistasin-like"/>
</dbReference>
<proteinExistence type="predicted"/>
<dbReference type="SUPFAM" id="SSF82895">
    <property type="entry name" value="TSP-1 type 1 repeat"/>
    <property type="match status" value="6"/>
</dbReference>
<feature type="region of interest" description="Disordered" evidence="8">
    <location>
        <begin position="3310"/>
        <end position="3350"/>
    </location>
</feature>